<gene>
    <name evidence="12" type="ORF">FIBSPDRAFT_864868</name>
</gene>
<feature type="non-terminal residue" evidence="12">
    <location>
        <position position="1"/>
    </location>
</feature>
<dbReference type="AlphaFoldDB" id="A0A166G4H6"/>
<dbReference type="GO" id="GO:0005886">
    <property type="term" value="C:plasma membrane"/>
    <property type="evidence" value="ECO:0007669"/>
    <property type="project" value="UniProtKB-SubCell"/>
</dbReference>
<keyword evidence="13" id="KW-1185">Reference proteome</keyword>
<keyword evidence="7" id="KW-0346">Stress response</keyword>
<dbReference type="SMART" id="SM00326">
    <property type="entry name" value="SH3"/>
    <property type="match status" value="1"/>
</dbReference>
<dbReference type="STRING" id="436010.A0A166G4H6"/>
<keyword evidence="4" id="KW-1003">Cell membrane</keyword>
<evidence type="ECO:0000256" key="2">
    <source>
        <dbReference type="ARBA" id="ARBA00009739"/>
    </source>
</evidence>
<evidence type="ECO:0000256" key="7">
    <source>
        <dbReference type="ARBA" id="ARBA00023016"/>
    </source>
</evidence>
<dbReference type="PROSITE" id="PS50002">
    <property type="entry name" value="SH3"/>
    <property type="match status" value="1"/>
</dbReference>
<accession>A0A166G4H6</accession>
<evidence type="ECO:0000256" key="6">
    <source>
        <dbReference type="ARBA" id="ARBA00022989"/>
    </source>
</evidence>
<evidence type="ECO:0000313" key="12">
    <source>
        <dbReference type="EMBL" id="KZP17463.1"/>
    </source>
</evidence>
<evidence type="ECO:0000313" key="13">
    <source>
        <dbReference type="Proteomes" id="UP000076532"/>
    </source>
</evidence>
<dbReference type="InterPro" id="IPR035522">
    <property type="entry name" value="Sho1_SH3"/>
</dbReference>
<name>A0A166G4H6_9AGAM</name>
<evidence type="ECO:0000256" key="4">
    <source>
        <dbReference type="ARBA" id="ARBA00022475"/>
    </source>
</evidence>
<dbReference type="Pfam" id="PF00018">
    <property type="entry name" value="SH3_1"/>
    <property type="match status" value="1"/>
</dbReference>
<keyword evidence="6" id="KW-1133">Transmembrane helix</keyword>
<reference evidence="12 13" key="1">
    <citation type="journal article" date="2016" name="Mol. Biol. Evol.">
        <title>Comparative Genomics of Early-Diverging Mushroom-Forming Fungi Provides Insights into the Origins of Lignocellulose Decay Capabilities.</title>
        <authorList>
            <person name="Nagy L.G."/>
            <person name="Riley R."/>
            <person name="Tritt A."/>
            <person name="Adam C."/>
            <person name="Daum C."/>
            <person name="Floudas D."/>
            <person name="Sun H."/>
            <person name="Yadav J.S."/>
            <person name="Pangilinan J."/>
            <person name="Larsson K.H."/>
            <person name="Matsuura K."/>
            <person name="Barry K."/>
            <person name="Labutti K."/>
            <person name="Kuo R."/>
            <person name="Ohm R.A."/>
            <person name="Bhattacharya S.S."/>
            <person name="Shirouzu T."/>
            <person name="Yoshinaga Y."/>
            <person name="Martin F.M."/>
            <person name="Grigoriev I.V."/>
            <person name="Hibbett D.S."/>
        </authorList>
    </citation>
    <scope>NUCLEOTIDE SEQUENCE [LARGE SCALE GENOMIC DNA]</scope>
    <source>
        <strain evidence="12 13">CBS 109695</strain>
    </source>
</reference>
<sequence>MGDAAGVGAGLSGGPDSTSEGHPQETYLYTAKALYAYTASADDSPHEISFTKGEVLAIADDQGKWWPAKKADGTIGIAPSNYLQII</sequence>
<feature type="compositionally biased region" description="Gly residues" evidence="10">
    <location>
        <begin position="1"/>
        <end position="13"/>
    </location>
</feature>
<keyword evidence="3 9" id="KW-0728">SH3 domain</keyword>
<evidence type="ECO:0000256" key="1">
    <source>
        <dbReference type="ARBA" id="ARBA00004651"/>
    </source>
</evidence>
<comment type="subcellular location">
    <subcellularLocation>
        <location evidence="1">Cell membrane</location>
        <topology evidence="1">Multi-pass membrane protein</topology>
    </subcellularLocation>
</comment>
<evidence type="ECO:0000256" key="5">
    <source>
        <dbReference type="ARBA" id="ARBA00022692"/>
    </source>
</evidence>
<proteinExistence type="inferred from homology"/>
<protein>
    <recommendedName>
        <fullName evidence="11">SH3 domain-containing protein</fullName>
    </recommendedName>
</protein>
<dbReference type="SUPFAM" id="SSF50044">
    <property type="entry name" value="SH3-domain"/>
    <property type="match status" value="1"/>
</dbReference>
<evidence type="ECO:0000256" key="9">
    <source>
        <dbReference type="PROSITE-ProRule" id="PRU00192"/>
    </source>
</evidence>
<dbReference type="InterPro" id="IPR001452">
    <property type="entry name" value="SH3_domain"/>
</dbReference>
<evidence type="ECO:0000256" key="3">
    <source>
        <dbReference type="ARBA" id="ARBA00022443"/>
    </source>
</evidence>
<keyword evidence="8" id="KW-0472">Membrane</keyword>
<dbReference type="EMBL" id="KV417582">
    <property type="protein sequence ID" value="KZP17463.1"/>
    <property type="molecule type" value="Genomic_DNA"/>
</dbReference>
<keyword evidence="5" id="KW-0812">Transmembrane</keyword>
<evidence type="ECO:0000256" key="10">
    <source>
        <dbReference type="SAM" id="MobiDB-lite"/>
    </source>
</evidence>
<dbReference type="Proteomes" id="UP000076532">
    <property type="component" value="Unassembled WGS sequence"/>
</dbReference>
<dbReference type="Gene3D" id="2.30.30.40">
    <property type="entry name" value="SH3 Domains"/>
    <property type="match status" value="1"/>
</dbReference>
<organism evidence="12 13">
    <name type="scientific">Athelia psychrophila</name>
    <dbReference type="NCBI Taxonomy" id="1759441"/>
    <lineage>
        <taxon>Eukaryota</taxon>
        <taxon>Fungi</taxon>
        <taxon>Dikarya</taxon>
        <taxon>Basidiomycota</taxon>
        <taxon>Agaricomycotina</taxon>
        <taxon>Agaricomycetes</taxon>
        <taxon>Agaricomycetidae</taxon>
        <taxon>Atheliales</taxon>
        <taxon>Atheliaceae</taxon>
        <taxon>Athelia</taxon>
    </lineage>
</organism>
<dbReference type="PRINTS" id="PR00452">
    <property type="entry name" value="SH3DOMAIN"/>
</dbReference>
<dbReference type="OrthoDB" id="25408at2759"/>
<evidence type="ECO:0000259" key="11">
    <source>
        <dbReference type="PROSITE" id="PS50002"/>
    </source>
</evidence>
<dbReference type="InterPro" id="IPR036028">
    <property type="entry name" value="SH3-like_dom_sf"/>
</dbReference>
<comment type="similarity">
    <text evidence="2">Belongs to the SHO1 family.</text>
</comment>
<dbReference type="CDD" id="cd11855">
    <property type="entry name" value="SH3_Sho1p"/>
    <property type="match status" value="1"/>
</dbReference>
<feature type="domain" description="SH3" evidence="11">
    <location>
        <begin position="26"/>
        <end position="86"/>
    </location>
</feature>
<evidence type="ECO:0000256" key="8">
    <source>
        <dbReference type="ARBA" id="ARBA00023136"/>
    </source>
</evidence>
<feature type="region of interest" description="Disordered" evidence="10">
    <location>
        <begin position="1"/>
        <end position="23"/>
    </location>
</feature>